<dbReference type="EMBL" id="LMYN01000494">
    <property type="protein sequence ID" value="KRZ98218.1"/>
    <property type="molecule type" value="Genomic_DNA"/>
</dbReference>
<name>A0A0V1PPW5_9ASCO</name>
<dbReference type="Pfam" id="PF17241">
    <property type="entry name" value="Retrotran_gag_4"/>
    <property type="match status" value="1"/>
</dbReference>
<dbReference type="GeneID" id="26843031"/>
<accession>A0A0V1PPW5</accession>
<evidence type="ECO:0000313" key="2">
    <source>
        <dbReference type="Proteomes" id="UP000054251"/>
    </source>
</evidence>
<feature type="non-terminal residue" evidence="1">
    <location>
        <position position="107"/>
    </location>
</feature>
<sequence>MSLPTMELDDLLQKVMSRFLNFTVPDLSKLKGVANYKKWRNLFMKKVTTMHCYLDFYLNDEFMSIPNVQGSTDISQRMLQARYDDLLDMLLDKYLSNELIETYIGER</sequence>
<dbReference type="RefSeq" id="XP_015464321.1">
    <property type="nucleotide sequence ID" value="XM_015614851.1"/>
</dbReference>
<reference evidence="1 2" key="1">
    <citation type="submission" date="2015-11" db="EMBL/GenBank/DDBJ databases">
        <title>The genome of Debaryomyces fabryi.</title>
        <authorList>
            <person name="Tafer H."/>
            <person name="Lopandic K."/>
        </authorList>
    </citation>
    <scope>NUCLEOTIDE SEQUENCE [LARGE SCALE GENOMIC DNA]</scope>
    <source>
        <strain evidence="1 2">CBS 789</strain>
    </source>
</reference>
<comment type="caution">
    <text evidence="1">The sequence shown here is derived from an EMBL/GenBank/DDBJ whole genome shotgun (WGS) entry which is preliminary data.</text>
</comment>
<gene>
    <name evidence="1" type="ORF">AC631_06022</name>
</gene>
<dbReference type="AlphaFoldDB" id="A0A0V1PPW5"/>
<dbReference type="Proteomes" id="UP000054251">
    <property type="component" value="Unassembled WGS sequence"/>
</dbReference>
<organism evidence="1 2">
    <name type="scientific">Debaryomyces fabryi</name>
    <dbReference type="NCBI Taxonomy" id="58627"/>
    <lineage>
        <taxon>Eukaryota</taxon>
        <taxon>Fungi</taxon>
        <taxon>Dikarya</taxon>
        <taxon>Ascomycota</taxon>
        <taxon>Saccharomycotina</taxon>
        <taxon>Pichiomycetes</taxon>
        <taxon>Debaryomycetaceae</taxon>
        <taxon>Debaryomyces</taxon>
    </lineage>
</organism>
<protein>
    <submittedName>
        <fullName evidence="1">Uncharacterized protein</fullName>
    </submittedName>
</protein>
<proteinExistence type="predicted"/>
<evidence type="ECO:0000313" key="1">
    <source>
        <dbReference type="EMBL" id="KRZ98218.1"/>
    </source>
</evidence>
<keyword evidence="2" id="KW-1185">Reference proteome</keyword>
<dbReference type="InterPro" id="IPR035179">
    <property type="entry name" value="DUF5314"/>
</dbReference>